<dbReference type="GO" id="GO:1901605">
    <property type="term" value="P:alpha-amino acid metabolic process"/>
    <property type="evidence" value="ECO:0007669"/>
    <property type="project" value="TreeGrafter"/>
</dbReference>
<organism evidence="8 9">
    <name type="scientific">Methylomonas methanica</name>
    <dbReference type="NCBI Taxonomy" id="421"/>
    <lineage>
        <taxon>Bacteria</taxon>
        <taxon>Pseudomonadati</taxon>
        <taxon>Pseudomonadota</taxon>
        <taxon>Gammaproteobacteria</taxon>
        <taxon>Methylococcales</taxon>
        <taxon>Methylococcaceae</taxon>
        <taxon>Methylomonas</taxon>
    </lineage>
</organism>
<evidence type="ECO:0000256" key="1">
    <source>
        <dbReference type="ARBA" id="ARBA00001933"/>
    </source>
</evidence>
<comment type="caution">
    <text evidence="8">The sequence shown here is derived from an EMBL/GenBank/DDBJ whole genome shotgun (WGS) entry which is preliminary data.</text>
</comment>
<evidence type="ECO:0000256" key="6">
    <source>
        <dbReference type="ARBA" id="ARBA00022898"/>
    </source>
</evidence>
<dbReference type="Gene3D" id="3.40.640.10">
    <property type="entry name" value="Type I PLP-dependent aspartate aminotransferase-like (Major domain)"/>
    <property type="match status" value="1"/>
</dbReference>
<evidence type="ECO:0000313" key="9">
    <source>
        <dbReference type="Proteomes" id="UP000078090"/>
    </source>
</evidence>
<keyword evidence="6" id="KW-0663">Pyridoxal phosphate</keyword>
<comment type="similarity">
    <text evidence="2">Belongs to the class-I pyridoxal-phosphate-dependent aminotransferase family.</text>
</comment>
<dbReference type="InterPro" id="IPR015422">
    <property type="entry name" value="PyrdxlP-dep_Trfase_small"/>
</dbReference>
<gene>
    <name evidence="8" type="ORF">A1332_03990</name>
</gene>
<dbReference type="CDD" id="cd00609">
    <property type="entry name" value="AAT_like"/>
    <property type="match status" value="1"/>
</dbReference>
<dbReference type="RefSeq" id="WP_064010084.1">
    <property type="nucleotide sequence ID" value="NZ_LUUG01000105.1"/>
</dbReference>
<dbReference type="GO" id="GO:0008483">
    <property type="term" value="F:transaminase activity"/>
    <property type="evidence" value="ECO:0007669"/>
    <property type="project" value="UniProtKB-KW"/>
</dbReference>
<dbReference type="Gene3D" id="3.90.1150.10">
    <property type="entry name" value="Aspartate Aminotransferase, domain 1"/>
    <property type="match status" value="1"/>
</dbReference>
<evidence type="ECO:0000256" key="5">
    <source>
        <dbReference type="ARBA" id="ARBA00022679"/>
    </source>
</evidence>
<comment type="subunit">
    <text evidence="3">Homodimer.</text>
</comment>
<evidence type="ECO:0000256" key="4">
    <source>
        <dbReference type="ARBA" id="ARBA00022576"/>
    </source>
</evidence>
<keyword evidence="5" id="KW-0808">Transferase</keyword>
<dbReference type="InterPro" id="IPR050859">
    <property type="entry name" value="Class-I_PLP-dep_aminotransf"/>
</dbReference>
<dbReference type="OrthoDB" id="9804020at2"/>
<dbReference type="FunFam" id="3.40.640.10:FF:000053">
    <property type="entry name" value="Aminotransferase, class I"/>
    <property type="match status" value="1"/>
</dbReference>
<dbReference type="EMBL" id="LUUG01000105">
    <property type="protein sequence ID" value="OAH99060.1"/>
    <property type="molecule type" value="Genomic_DNA"/>
</dbReference>
<proteinExistence type="inferred from homology"/>
<dbReference type="InterPro" id="IPR015424">
    <property type="entry name" value="PyrdxlP-dep_Trfase"/>
</dbReference>
<feature type="domain" description="Aminotransferase class I/classII large" evidence="7">
    <location>
        <begin position="56"/>
        <end position="372"/>
    </location>
</feature>
<dbReference type="InterPro" id="IPR015421">
    <property type="entry name" value="PyrdxlP-dep_Trfase_major"/>
</dbReference>
<dbReference type="SUPFAM" id="SSF53383">
    <property type="entry name" value="PLP-dependent transferases"/>
    <property type="match status" value="1"/>
</dbReference>
<name>A0A177M098_METMH</name>
<dbReference type="PANTHER" id="PTHR42790">
    <property type="entry name" value="AMINOTRANSFERASE"/>
    <property type="match status" value="1"/>
</dbReference>
<dbReference type="GO" id="GO:0030170">
    <property type="term" value="F:pyridoxal phosphate binding"/>
    <property type="evidence" value="ECO:0007669"/>
    <property type="project" value="InterPro"/>
</dbReference>
<evidence type="ECO:0000256" key="2">
    <source>
        <dbReference type="ARBA" id="ARBA00007441"/>
    </source>
</evidence>
<dbReference type="Proteomes" id="UP000078090">
    <property type="component" value="Unassembled WGS sequence"/>
</dbReference>
<comment type="cofactor">
    <cofactor evidence="1">
        <name>pyridoxal 5'-phosphate</name>
        <dbReference type="ChEBI" id="CHEBI:597326"/>
    </cofactor>
</comment>
<dbReference type="PANTHER" id="PTHR42790:SF19">
    <property type="entry name" value="KYNURENINE_ALPHA-AMINOADIPATE AMINOTRANSFERASE, MITOCHONDRIAL"/>
    <property type="match status" value="1"/>
</dbReference>
<evidence type="ECO:0000313" key="8">
    <source>
        <dbReference type="EMBL" id="OAH99060.1"/>
    </source>
</evidence>
<dbReference type="AlphaFoldDB" id="A0A177M098"/>
<sequence>MNSFLLQHPIRFSTRTQDLHPSPIREILAVVDRPGMISFAGGLPSLDSFPQFNLQAMPQHVLQYGASEGEVELRERIAEDMQSLGLQCSAEQVLILSGSQQGIDLVAKLFIDPGTPVAVEAPTYLAALQVFRFFGARFVAYDAGTPDPDTFKQEKPAFAYAIPTFQNPSGRCLDASERAALAAACDATNIPLFEDDPYRDLVYDDCERTPVCARLQHAPWIYQGSFSKSLAPGLRLGYLVASPELMPFLTRLKQAADLHSNRISQWLVLQQLNDPARTQQLVELAGHYRQRRDAFETALRRHFSDLASWQTPPGGLFFWLTLNHQVDTRQLLPKAIKAGVAFMPGEAFLPMDVETSGQLRLNFSHADEEQAECGLRILAELVRELV</sequence>
<dbReference type="InterPro" id="IPR004839">
    <property type="entry name" value="Aminotransferase_I/II_large"/>
</dbReference>
<evidence type="ECO:0000259" key="7">
    <source>
        <dbReference type="Pfam" id="PF00155"/>
    </source>
</evidence>
<dbReference type="Pfam" id="PF00155">
    <property type="entry name" value="Aminotran_1_2"/>
    <property type="match status" value="1"/>
</dbReference>
<evidence type="ECO:0000256" key="3">
    <source>
        <dbReference type="ARBA" id="ARBA00011738"/>
    </source>
</evidence>
<protein>
    <submittedName>
        <fullName evidence="8">GntR family transcriptional regulator</fullName>
    </submittedName>
</protein>
<reference evidence="9" key="1">
    <citation type="submission" date="2016-03" db="EMBL/GenBank/DDBJ databases">
        <authorList>
            <person name="Heylen K."/>
            <person name="De Vos P."/>
            <person name="Vekeman B."/>
        </authorList>
    </citation>
    <scope>NUCLEOTIDE SEQUENCE [LARGE SCALE GENOMIC DNA]</scope>
    <source>
        <strain evidence="9">R-45363</strain>
    </source>
</reference>
<accession>A0A177M098</accession>
<keyword evidence="4" id="KW-0032">Aminotransferase</keyword>